<evidence type="ECO:0000256" key="1">
    <source>
        <dbReference type="ARBA" id="ARBA00008226"/>
    </source>
</evidence>
<reference evidence="12" key="2">
    <citation type="submission" date="2021-01" db="UniProtKB">
        <authorList>
            <consortium name="EnsemblPlants"/>
        </authorList>
    </citation>
    <scope>IDENTIFICATION</scope>
</reference>
<accession>A0A7N2LG31</accession>
<keyword evidence="5" id="KW-0067">ATP-binding</keyword>
<dbReference type="PRINTS" id="PR01044">
    <property type="entry name" value="TRNASYNTHGA"/>
</dbReference>
<dbReference type="PROSITE" id="PS50861">
    <property type="entry name" value="AA_TRNA_LIGASE_II_GLYAB"/>
    <property type="match status" value="1"/>
</dbReference>
<dbReference type="PANTHER" id="PTHR30075:SF2">
    <property type="entry name" value="GLYCINE--TRNA LIGASE, CHLOROPLASTIC_MITOCHONDRIAL 2"/>
    <property type="match status" value="1"/>
</dbReference>
<feature type="region of interest" description="Disordered" evidence="9">
    <location>
        <begin position="46"/>
        <end position="81"/>
    </location>
</feature>
<evidence type="ECO:0000256" key="5">
    <source>
        <dbReference type="ARBA" id="ARBA00022840"/>
    </source>
</evidence>
<dbReference type="GO" id="GO:0005739">
    <property type="term" value="C:mitochondrion"/>
    <property type="evidence" value="ECO:0007669"/>
    <property type="project" value="TreeGrafter"/>
</dbReference>
<evidence type="ECO:0000256" key="4">
    <source>
        <dbReference type="ARBA" id="ARBA00022741"/>
    </source>
</evidence>
<dbReference type="SUPFAM" id="SSF55681">
    <property type="entry name" value="Class II aaRS and biotin synthetases"/>
    <property type="match status" value="1"/>
</dbReference>
<dbReference type="OMA" id="HTATRFF"/>
<dbReference type="EMBL" id="LRBV02000004">
    <property type="status" value="NOT_ANNOTATED_CDS"/>
    <property type="molecule type" value="Genomic_DNA"/>
</dbReference>
<name>A0A7N2LG31_QUELO</name>
<feature type="chain" id="PRO_5029590621" description="glycine--tRNA ligase" evidence="11">
    <location>
        <begin position="20"/>
        <end position="204"/>
    </location>
</feature>
<evidence type="ECO:0000256" key="6">
    <source>
        <dbReference type="ARBA" id="ARBA00022917"/>
    </source>
</evidence>
<keyword evidence="10" id="KW-0472">Membrane</keyword>
<dbReference type="GO" id="GO:0009570">
    <property type="term" value="C:chloroplast stroma"/>
    <property type="evidence" value="ECO:0007669"/>
    <property type="project" value="TreeGrafter"/>
</dbReference>
<keyword evidence="3" id="KW-0436">Ligase</keyword>
<proteinExistence type="inferred from homology"/>
<dbReference type="PANTHER" id="PTHR30075">
    <property type="entry name" value="GLYCYL-TRNA SYNTHETASE"/>
    <property type="match status" value="1"/>
</dbReference>
<evidence type="ECO:0000256" key="10">
    <source>
        <dbReference type="SAM" id="Phobius"/>
    </source>
</evidence>
<dbReference type="Proteomes" id="UP000594261">
    <property type="component" value="Chromosome 4"/>
</dbReference>
<dbReference type="GO" id="GO:0005524">
    <property type="term" value="F:ATP binding"/>
    <property type="evidence" value="ECO:0007669"/>
    <property type="project" value="UniProtKB-KW"/>
</dbReference>
<dbReference type="GO" id="GO:0004820">
    <property type="term" value="F:glycine-tRNA ligase activity"/>
    <property type="evidence" value="ECO:0007669"/>
    <property type="project" value="UniProtKB-EC"/>
</dbReference>
<feature type="transmembrane region" description="Helical" evidence="10">
    <location>
        <begin position="174"/>
        <end position="193"/>
    </location>
</feature>
<evidence type="ECO:0000313" key="13">
    <source>
        <dbReference type="Proteomes" id="UP000594261"/>
    </source>
</evidence>
<dbReference type="Pfam" id="PF02091">
    <property type="entry name" value="tRNA-synt_2e"/>
    <property type="match status" value="1"/>
</dbReference>
<dbReference type="Gene3D" id="3.30.930.10">
    <property type="entry name" value="Bira Bifunctional Protein, Domain 2"/>
    <property type="match status" value="1"/>
</dbReference>
<keyword evidence="6" id="KW-0648">Protein biosynthesis</keyword>
<evidence type="ECO:0000256" key="2">
    <source>
        <dbReference type="ARBA" id="ARBA00012829"/>
    </source>
</evidence>
<evidence type="ECO:0000256" key="8">
    <source>
        <dbReference type="ARBA" id="ARBA00047937"/>
    </source>
</evidence>
<feature type="signal peptide" evidence="11">
    <location>
        <begin position="1"/>
        <end position="19"/>
    </location>
</feature>
<sequence length="204" mass="22436">MTILAFPLVISFLKPHASGLSLLRVANRNHHHPLFRPRRRFSVSAISTSSSSSTSIPQHSPSTDSDSDSNSNNNSSEAIKSPVPTFQQAIQRLQEYWGSVGCAVMQCSNTEVGAGTMNPLTFLRVLGPEPWNVAYTEPCIWPDDSLYGENPNRLQRHTQFQVILKPDPGNSQDLFIRSLSALGLTILLLVVLLDKDAKAHPFSA</sequence>
<feature type="compositionally biased region" description="Low complexity" evidence="9">
    <location>
        <begin position="46"/>
        <end position="76"/>
    </location>
</feature>
<keyword evidence="7" id="KW-0030">Aminoacyl-tRNA synthetase</keyword>
<keyword evidence="13" id="KW-1185">Reference proteome</keyword>
<dbReference type="InterPro" id="IPR006194">
    <property type="entry name" value="Gly-tRNA-synth_heterodimer"/>
</dbReference>
<keyword evidence="11" id="KW-0732">Signal</keyword>
<evidence type="ECO:0000256" key="9">
    <source>
        <dbReference type="SAM" id="MobiDB-lite"/>
    </source>
</evidence>
<dbReference type="InParanoid" id="A0A7N2LG31"/>
<reference evidence="12 13" key="1">
    <citation type="journal article" date="2016" name="G3 (Bethesda)">
        <title>First Draft Assembly and Annotation of the Genome of a California Endemic Oak Quercus lobata Nee (Fagaceae).</title>
        <authorList>
            <person name="Sork V.L."/>
            <person name="Fitz-Gibbon S.T."/>
            <person name="Puiu D."/>
            <person name="Crepeau M."/>
            <person name="Gugger P.F."/>
            <person name="Sherman R."/>
            <person name="Stevens K."/>
            <person name="Langley C.H."/>
            <person name="Pellegrini M."/>
            <person name="Salzberg S.L."/>
        </authorList>
    </citation>
    <scope>NUCLEOTIDE SEQUENCE [LARGE SCALE GENOMIC DNA]</scope>
    <source>
        <strain evidence="12 13">cv. SW786</strain>
    </source>
</reference>
<dbReference type="InterPro" id="IPR045864">
    <property type="entry name" value="aa-tRNA-synth_II/BPL/LPL"/>
</dbReference>
<organism evidence="12 13">
    <name type="scientific">Quercus lobata</name>
    <name type="common">Valley oak</name>
    <dbReference type="NCBI Taxonomy" id="97700"/>
    <lineage>
        <taxon>Eukaryota</taxon>
        <taxon>Viridiplantae</taxon>
        <taxon>Streptophyta</taxon>
        <taxon>Embryophyta</taxon>
        <taxon>Tracheophyta</taxon>
        <taxon>Spermatophyta</taxon>
        <taxon>Magnoliopsida</taxon>
        <taxon>eudicotyledons</taxon>
        <taxon>Gunneridae</taxon>
        <taxon>Pentapetalae</taxon>
        <taxon>rosids</taxon>
        <taxon>fabids</taxon>
        <taxon>Fagales</taxon>
        <taxon>Fagaceae</taxon>
        <taxon>Quercus</taxon>
    </lineage>
</organism>
<keyword evidence="10" id="KW-1133">Transmembrane helix</keyword>
<dbReference type="EC" id="6.1.1.14" evidence="2"/>
<dbReference type="AlphaFoldDB" id="A0A7N2LG31"/>
<evidence type="ECO:0000256" key="11">
    <source>
        <dbReference type="SAM" id="SignalP"/>
    </source>
</evidence>
<keyword evidence="4" id="KW-0547">Nucleotide-binding</keyword>
<keyword evidence="10" id="KW-0812">Transmembrane</keyword>
<dbReference type="InterPro" id="IPR002310">
    <property type="entry name" value="Gly-tRNA_ligase_asu"/>
</dbReference>
<dbReference type="Gramene" id="QL04p030068:mrna">
    <property type="protein sequence ID" value="QL04p030068:mrna"/>
    <property type="gene ID" value="QL04p030068"/>
</dbReference>
<comment type="similarity">
    <text evidence="1">Belongs to the class-II aminoacyl-tRNA synthetase family.</text>
</comment>
<evidence type="ECO:0000256" key="7">
    <source>
        <dbReference type="ARBA" id="ARBA00023146"/>
    </source>
</evidence>
<evidence type="ECO:0000256" key="3">
    <source>
        <dbReference type="ARBA" id="ARBA00022598"/>
    </source>
</evidence>
<dbReference type="EnsemblPlants" id="QL04p030068:mrna">
    <property type="protein sequence ID" value="QL04p030068:mrna"/>
    <property type="gene ID" value="QL04p030068"/>
</dbReference>
<dbReference type="GO" id="GO:0006426">
    <property type="term" value="P:glycyl-tRNA aminoacylation"/>
    <property type="evidence" value="ECO:0007669"/>
    <property type="project" value="InterPro"/>
</dbReference>
<evidence type="ECO:0000313" key="12">
    <source>
        <dbReference type="EnsemblPlants" id="QL04p030068:mrna"/>
    </source>
</evidence>
<protein>
    <recommendedName>
        <fullName evidence="2">glycine--tRNA ligase</fullName>
        <ecNumber evidence="2">6.1.1.14</ecNumber>
    </recommendedName>
</protein>
<comment type="catalytic activity">
    <reaction evidence="8">
        <text>tRNA(Gly) + glycine + ATP = glycyl-tRNA(Gly) + AMP + diphosphate</text>
        <dbReference type="Rhea" id="RHEA:16013"/>
        <dbReference type="Rhea" id="RHEA-COMP:9664"/>
        <dbReference type="Rhea" id="RHEA-COMP:9683"/>
        <dbReference type="ChEBI" id="CHEBI:30616"/>
        <dbReference type="ChEBI" id="CHEBI:33019"/>
        <dbReference type="ChEBI" id="CHEBI:57305"/>
        <dbReference type="ChEBI" id="CHEBI:78442"/>
        <dbReference type="ChEBI" id="CHEBI:78522"/>
        <dbReference type="ChEBI" id="CHEBI:456215"/>
        <dbReference type="EC" id="6.1.1.14"/>
    </reaction>
</comment>